<reference evidence="1" key="2">
    <citation type="journal article" date="2019" name="IMA Fungus">
        <title>Genome sequencing and comparison of five Tilletia species to identify candidate genes for the detection of regulated species infecting wheat.</title>
        <authorList>
            <person name="Nguyen H.D.T."/>
            <person name="Sultana T."/>
            <person name="Kesanakurti P."/>
            <person name="Hambleton S."/>
        </authorList>
    </citation>
    <scope>NUCLEOTIDE SEQUENCE</scope>
    <source>
        <strain evidence="1">DAOMC 236416</strain>
    </source>
</reference>
<dbReference type="EMBL" id="LWDF02001163">
    <property type="protein sequence ID" value="KAE8240073.1"/>
    <property type="molecule type" value="Genomic_DNA"/>
</dbReference>
<gene>
    <name evidence="1" type="ORF">A4X13_0g7951</name>
</gene>
<evidence type="ECO:0000313" key="2">
    <source>
        <dbReference type="Proteomes" id="UP000077521"/>
    </source>
</evidence>
<protein>
    <submittedName>
        <fullName evidence="1">Uncharacterized protein</fullName>
    </submittedName>
</protein>
<sequence>MYSRPLMQLRSVPLPGMGDLKDMPTHKIIQRLDSFAVSNIVEVNNVPQDHPPNLQAPNDDNEVDINPSQSRTTIGRLGEYGHDLRPIQILPPLPRPIRNSRPQEGTPRSCARRTPFSGALSASSQRALTLALPLQ</sequence>
<reference evidence="1" key="1">
    <citation type="submission" date="2016-04" db="EMBL/GenBank/DDBJ databases">
        <authorList>
            <person name="Nguyen H.D."/>
            <person name="Samba Siva P."/>
            <person name="Cullis J."/>
            <person name="Levesque C.A."/>
            <person name="Hambleton S."/>
        </authorList>
    </citation>
    <scope>NUCLEOTIDE SEQUENCE</scope>
    <source>
        <strain evidence="1">DAOMC 236416</strain>
    </source>
</reference>
<comment type="caution">
    <text evidence="1">The sequence shown here is derived from an EMBL/GenBank/DDBJ whole genome shotgun (WGS) entry which is preliminary data.</text>
</comment>
<evidence type="ECO:0000313" key="1">
    <source>
        <dbReference type="EMBL" id="KAE8240073.1"/>
    </source>
</evidence>
<accession>A0A177T604</accession>
<keyword evidence="2" id="KW-1185">Reference proteome</keyword>
<organism evidence="1 2">
    <name type="scientific">Tilletia indica</name>
    <dbReference type="NCBI Taxonomy" id="43049"/>
    <lineage>
        <taxon>Eukaryota</taxon>
        <taxon>Fungi</taxon>
        <taxon>Dikarya</taxon>
        <taxon>Basidiomycota</taxon>
        <taxon>Ustilaginomycotina</taxon>
        <taxon>Exobasidiomycetes</taxon>
        <taxon>Tilletiales</taxon>
        <taxon>Tilletiaceae</taxon>
        <taxon>Tilletia</taxon>
    </lineage>
</organism>
<dbReference type="Proteomes" id="UP000077521">
    <property type="component" value="Unassembled WGS sequence"/>
</dbReference>
<dbReference type="AlphaFoldDB" id="A0A177T604"/>
<name>A0A177T604_9BASI</name>
<proteinExistence type="predicted"/>